<evidence type="ECO:0000313" key="2">
    <source>
        <dbReference type="Proteomes" id="UP001454036"/>
    </source>
</evidence>
<dbReference type="EMBL" id="BAABME010004818">
    <property type="protein sequence ID" value="GAA0163668.1"/>
    <property type="molecule type" value="Genomic_DNA"/>
</dbReference>
<reference evidence="1 2" key="1">
    <citation type="submission" date="2024-01" db="EMBL/GenBank/DDBJ databases">
        <title>The complete chloroplast genome sequence of Lithospermum erythrorhizon: insights into the phylogenetic relationship among Boraginaceae species and the maternal lineages of purple gromwells.</title>
        <authorList>
            <person name="Okada T."/>
            <person name="Watanabe K."/>
        </authorList>
    </citation>
    <scope>NUCLEOTIDE SEQUENCE [LARGE SCALE GENOMIC DNA]</scope>
</reference>
<dbReference type="AlphaFoldDB" id="A0AAV3QM80"/>
<accession>A0AAV3QM80</accession>
<gene>
    <name evidence="1" type="ORF">LIER_19475</name>
</gene>
<protein>
    <submittedName>
        <fullName evidence="1">Uncharacterized protein</fullName>
    </submittedName>
</protein>
<comment type="caution">
    <text evidence="1">The sequence shown here is derived from an EMBL/GenBank/DDBJ whole genome shotgun (WGS) entry which is preliminary data.</text>
</comment>
<keyword evidence="2" id="KW-1185">Reference proteome</keyword>
<organism evidence="1 2">
    <name type="scientific">Lithospermum erythrorhizon</name>
    <name type="common">Purple gromwell</name>
    <name type="synonym">Lithospermum officinale var. erythrorhizon</name>
    <dbReference type="NCBI Taxonomy" id="34254"/>
    <lineage>
        <taxon>Eukaryota</taxon>
        <taxon>Viridiplantae</taxon>
        <taxon>Streptophyta</taxon>
        <taxon>Embryophyta</taxon>
        <taxon>Tracheophyta</taxon>
        <taxon>Spermatophyta</taxon>
        <taxon>Magnoliopsida</taxon>
        <taxon>eudicotyledons</taxon>
        <taxon>Gunneridae</taxon>
        <taxon>Pentapetalae</taxon>
        <taxon>asterids</taxon>
        <taxon>lamiids</taxon>
        <taxon>Boraginales</taxon>
        <taxon>Boraginaceae</taxon>
        <taxon>Boraginoideae</taxon>
        <taxon>Lithospermeae</taxon>
        <taxon>Lithospermum</taxon>
    </lineage>
</organism>
<sequence length="207" mass="23164">MRKEHELALYNSKALKSILGGVDQKMVKLINKGTTTKEAWEILETTNEGFQQVKDDPDPHLKGDDVAPNAISEDIETERGVVKIFETLVEENVTIYVGNTMKTIVVVPIVVQHATYKVHDFNNPTEEIVHNGTMMQGDVTPSTDDIVELDTVGTSVNTIYSNKKKEMDASIDVGILNVITSITHEIIEYIEHVKVIKKKLKEKVSTF</sequence>
<dbReference type="Proteomes" id="UP001454036">
    <property type="component" value="Unassembled WGS sequence"/>
</dbReference>
<name>A0AAV3QM80_LITER</name>
<proteinExistence type="predicted"/>
<evidence type="ECO:0000313" key="1">
    <source>
        <dbReference type="EMBL" id="GAA0163668.1"/>
    </source>
</evidence>